<protein>
    <recommendedName>
        <fullName evidence="3">SAM-dependent methyltransferase</fullName>
    </recommendedName>
</protein>
<dbReference type="AlphaFoldDB" id="A0A2K8UI64"/>
<dbReference type="InterPro" id="IPR029063">
    <property type="entry name" value="SAM-dependent_MTases_sf"/>
</dbReference>
<proteinExistence type="predicted"/>
<geneLocation type="plasmid" evidence="2">
    <name>pts417</name>
</geneLocation>
<evidence type="ECO:0008006" key="3">
    <source>
        <dbReference type="Google" id="ProtNLM"/>
    </source>
</evidence>
<dbReference type="RefSeq" id="WP_100922851.1">
    <property type="nucleotide sequence ID" value="NZ_CP020371.1"/>
</dbReference>
<evidence type="ECO:0000313" key="2">
    <source>
        <dbReference type="Proteomes" id="UP000232638"/>
    </source>
</evidence>
<gene>
    <name evidence="1" type="ORF">THSYN_30325</name>
</gene>
<dbReference type="SUPFAM" id="SSF53335">
    <property type="entry name" value="S-adenosyl-L-methionine-dependent methyltransferases"/>
    <property type="match status" value="1"/>
</dbReference>
<name>A0A2K8UI64_9GAMM</name>
<keyword evidence="2" id="KW-1185">Reference proteome</keyword>
<evidence type="ECO:0000313" key="1">
    <source>
        <dbReference type="EMBL" id="AUB85212.1"/>
    </source>
</evidence>
<accession>A0A2K8UI64</accession>
<keyword evidence="1" id="KW-0614">Plasmid</keyword>
<organism evidence="1 2">
    <name type="scientific">Candidatus Thiodictyon syntrophicum</name>
    <dbReference type="NCBI Taxonomy" id="1166950"/>
    <lineage>
        <taxon>Bacteria</taxon>
        <taxon>Pseudomonadati</taxon>
        <taxon>Pseudomonadota</taxon>
        <taxon>Gammaproteobacteria</taxon>
        <taxon>Chromatiales</taxon>
        <taxon>Chromatiaceae</taxon>
        <taxon>Thiodictyon</taxon>
    </lineage>
</organism>
<dbReference type="Gene3D" id="3.40.50.150">
    <property type="entry name" value="Vaccinia Virus protein VP39"/>
    <property type="match status" value="1"/>
</dbReference>
<sequence>MGDFSADWLALREAADTRARCAHLVQRLAGWLSQRAQQADNPTAPLTVLDLGCGAGANLRYLAPRLSPCLNVPQRWICLDRDRELLAALPRRTAEWAGGLGLPTAAQADGLRIQGPAPPWEIHTRTLDLARGAAALDLDRGTLVTASALLDLVSEPWLAGLIGRCHAARAPLLLALTYDGRVVIEPGHPLDPRVIGLVNTHQRRDKGFGPALGPGATVRLAQLAEAMGFSVELADSDWLLDPHETGIQSALTEGWAAAALAQTDAHPGSQRKALKASIQQWRAVRQAGIDGRRSRIRVGHQDALLLPK</sequence>
<dbReference type="KEGG" id="tsy:THSYN_30325"/>
<reference evidence="1 2" key="1">
    <citation type="submission" date="2017-03" db="EMBL/GenBank/DDBJ databases">
        <title>Complete genome sequence of Candidatus 'Thiodictyon syntrophicum' sp. nov. strain Cad16T, a photolithoautotroph purple sulfur bacterium isolated from an alpine meromictic lake.</title>
        <authorList>
            <person name="Luedin S.M."/>
            <person name="Pothier J.F."/>
            <person name="Danza F."/>
            <person name="Storelli N."/>
            <person name="Wittwer M."/>
            <person name="Tonolla M."/>
        </authorList>
    </citation>
    <scope>NUCLEOTIDE SEQUENCE [LARGE SCALE GENOMIC DNA]</scope>
    <source>
        <strain evidence="1 2">Cad16T</strain>
        <plasmid evidence="2">Plasmid pts417</plasmid>
    </source>
</reference>
<dbReference type="Proteomes" id="UP000232638">
    <property type="component" value="Plasmid pTs417"/>
</dbReference>
<dbReference type="EMBL" id="CP020371">
    <property type="protein sequence ID" value="AUB85212.1"/>
    <property type="molecule type" value="Genomic_DNA"/>
</dbReference>
<dbReference type="OrthoDB" id="7273451at2"/>